<sequence length="122" mass="14183">MSSVIVNSFDIFHDEIERLILIYQELKIEDNKFLSDSIHQLVLEDLIEYASENFEIADLVEYGFKGYSNMTHIELINEVRHNISGLCGEEQDFDISEFYSYPALKEEIQAETTRLIELSIGL</sequence>
<name>A0A6J5KXK0_9CAUD</name>
<dbReference type="EMBL" id="LR796189">
    <property type="protein sequence ID" value="CAB4125663.1"/>
    <property type="molecule type" value="Genomic_DNA"/>
</dbReference>
<gene>
    <name evidence="1" type="ORF">UFOVP53_194</name>
</gene>
<proteinExistence type="predicted"/>
<organism evidence="1">
    <name type="scientific">uncultured Caudovirales phage</name>
    <dbReference type="NCBI Taxonomy" id="2100421"/>
    <lineage>
        <taxon>Viruses</taxon>
        <taxon>Duplodnaviria</taxon>
        <taxon>Heunggongvirae</taxon>
        <taxon>Uroviricota</taxon>
        <taxon>Caudoviricetes</taxon>
        <taxon>Peduoviridae</taxon>
        <taxon>Maltschvirus</taxon>
        <taxon>Maltschvirus maltsch</taxon>
    </lineage>
</organism>
<reference evidence="1" key="1">
    <citation type="submission" date="2020-04" db="EMBL/GenBank/DDBJ databases">
        <authorList>
            <person name="Chiriac C."/>
            <person name="Salcher M."/>
            <person name="Ghai R."/>
            <person name="Kavagutti S V."/>
        </authorList>
    </citation>
    <scope>NUCLEOTIDE SEQUENCE</scope>
</reference>
<accession>A0A6J5KXK0</accession>
<evidence type="ECO:0000313" key="1">
    <source>
        <dbReference type="EMBL" id="CAB4125663.1"/>
    </source>
</evidence>
<protein>
    <submittedName>
        <fullName evidence="1">Uncharacterized protein</fullName>
    </submittedName>
</protein>